<keyword evidence="8" id="KW-1185">Reference proteome</keyword>
<dbReference type="InterPro" id="IPR001138">
    <property type="entry name" value="Zn2Cys6_DnaBD"/>
</dbReference>
<sequence>MAPRRSHTKSRQGCVTCKQRHVRCSEDGPPCKPCRTRGTPCVYAAATAVTQSPVQRDSKKPPKPITAPIQAQRSTRSPEHDSRPSEDEPPLFPGQLDKRFFELQLMNRYSTTTYKSMCTPVAEDDYFWRTKVPAMALHFDFLLDGIFAVTAFEIAATYDNDSYVDAAFEFQTRSISAFRRHLDHAPPGTIEPMLCFSLMIMILALASAQTQPGAASSLNMGGNDILQSTITHFELLEGVWAIVGRNADYLANSPYISRLKLFEELPLTTLDPEIESAFSKLSDYNEARIGSTVNEAYEHRVNQISLWETCKKALSMLRECFAKCADETYSGYTLGWLNMAGDNYIKAIKSGDTTSLLLLMYWGVLCQKSGHQAWWARSYGGLLVDELVRTKLANLTDPEMKALVTLAQERVRQYRSKAAS</sequence>
<evidence type="ECO:0000256" key="5">
    <source>
        <dbReference type="SAM" id="MobiDB-lite"/>
    </source>
</evidence>
<name>A0AA38YET2_9EURO</name>
<evidence type="ECO:0000256" key="1">
    <source>
        <dbReference type="ARBA" id="ARBA00023015"/>
    </source>
</evidence>
<feature type="domain" description="Zn(2)-C6 fungal-type" evidence="6">
    <location>
        <begin position="13"/>
        <end position="43"/>
    </location>
</feature>
<evidence type="ECO:0000259" key="6">
    <source>
        <dbReference type="PROSITE" id="PS50048"/>
    </source>
</evidence>
<dbReference type="CDD" id="cd00067">
    <property type="entry name" value="GAL4"/>
    <property type="match status" value="1"/>
</dbReference>
<keyword evidence="3" id="KW-0804">Transcription</keyword>
<dbReference type="Proteomes" id="UP001172681">
    <property type="component" value="Unassembled WGS sequence"/>
</dbReference>
<feature type="compositionally biased region" description="Basic and acidic residues" evidence="5">
    <location>
        <begin position="76"/>
        <end position="86"/>
    </location>
</feature>
<proteinExistence type="predicted"/>
<evidence type="ECO:0000256" key="3">
    <source>
        <dbReference type="ARBA" id="ARBA00023163"/>
    </source>
</evidence>
<reference evidence="7" key="1">
    <citation type="submission" date="2022-10" db="EMBL/GenBank/DDBJ databases">
        <title>Culturing micro-colonial fungi from biological soil crusts in the Mojave desert and describing Neophaeococcomyces mojavensis, and introducing the new genera and species Taxawa tesnikishii.</title>
        <authorList>
            <person name="Kurbessoian T."/>
            <person name="Stajich J.E."/>
        </authorList>
    </citation>
    <scope>NUCLEOTIDE SEQUENCE</scope>
    <source>
        <strain evidence="7">TK_35</strain>
    </source>
</reference>
<evidence type="ECO:0000256" key="4">
    <source>
        <dbReference type="ARBA" id="ARBA00023242"/>
    </source>
</evidence>
<dbReference type="GO" id="GO:0003677">
    <property type="term" value="F:DNA binding"/>
    <property type="evidence" value="ECO:0007669"/>
    <property type="project" value="UniProtKB-KW"/>
</dbReference>
<dbReference type="GO" id="GO:0001228">
    <property type="term" value="F:DNA-binding transcription activator activity, RNA polymerase II-specific"/>
    <property type="evidence" value="ECO:0007669"/>
    <property type="project" value="TreeGrafter"/>
</dbReference>
<dbReference type="Pfam" id="PF00172">
    <property type="entry name" value="Zn_clus"/>
    <property type="match status" value="1"/>
</dbReference>
<gene>
    <name evidence="7" type="ORF">H2204_000870</name>
</gene>
<dbReference type="InterPro" id="IPR036864">
    <property type="entry name" value="Zn2-C6_fun-type_DNA-bd_sf"/>
</dbReference>
<dbReference type="PROSITE" id="PS50048">
    <property type="entry name" value="ZN2_CY6_FUNGAL_2"/>
    <property type="match status" value="1"/>
</dbReference>
<keyword evidence="4" id="KW-0539">Nucleus</keyword>
<dbReference type="EMBL" id="JAPDRN010000003">
    <property type="protein sequence ID" value="KAJ9646207.1"/>
    <property type="molecule type" value="Genomic_DNA"/>
</dbReference>
<dbReference type="PANTHER" id="PTHR47784">
    <property type="entry name" value="STEROL UPTAKE CONTROL PROTEIN 2"/>
    <property type="match status" value="1"/>
</dbReference>
<dbReference type="PROSITE" id="PS00463">
    <property type="entry name" value="ZN2_CY6_FUNGAL_1"/>
    <property type="match status" value="1"/>
</dbReference>
<evidence type="ECO:0000256" key="2">
    <source>
        <dbReference type="ARBA" id="ARBA00023125"/>
    </source>
</evidence>
<keyword evidence="1" id="KW-0805">Transcription regulation</keyword>
<keyword evidence="2" id="KW-0238">DNA-binding</keyword>
<dbReference type="SUPFAM" id="SSF57701">
    <property type="entry name" value="Zn2/Cys6 DNA-binding domain"/>
    <property type="match status" value="1"/>
</dbReference>
<comment type="caution">
    <text evidence="7">The sequence shown here is derived from an EMBL/GenBank/DDBJ whole genome shotgun (WGS) entry which is preliminary data.</text>
</comment>
<organism evidence="7 8">
    <name type="scientific">Knufia peltigerae</name>
    <dbReference type="NCBI Taxonomy" id="1002370"/>
    <lineage>
        <taxon>Eukaryota</taxon>
        <taxon>Fungi</taxon>
        <taxon>Dikarya</taxon>
        <taxon>Ascomycota</taxon>
        <taxon>Pezizomycotina</taxon>
        <taxon>Eurotiomycetes</taxon>
        <taxon>Chaetothyriomycetidae</taxon>
        <taxon>Chaetothyriales</taxon>
        <taxon>Trichomeriaceae</taxon>
        <taxon>Knufia</taxon>
    </lineage>
</organism>
<accession>A0AA38YET2</accession>
<protein>
    <recommendedName>
        <fullName evidence="6">Zn(2)-C6 fungal-type domain-containing protein</fullName>
    </recommendedName>
</protein>
<dbReference type="InterPro" id="IPR053157">
    <property type="entry name" value="Sterol_Uptake_Regulator"/>
</dbReference>
<feature type="region of interest" description="Disordered" evidence="5">
    <location>
        <begin position="49"/>
        <end position="93"/>
    </location>
</feature>
<evidence type="ECO:0000313" key="7">
    <source>
        <dbReference type="EMBL" id="KAJ9646207.1"/>
    </source>
</evidence>
<dbReference type="AlphaFoldDB" id="A0AA38YET2"/>
<evidence type="ECO:0000313" key="8">
    <source>
        <dbReference type="Proteomes" id="UP001172681"/>
    </source>
</evidence>
<dbReference type="Gene3D" id="4.10.240.10">
    <property type="entry name" value="Zn(2)-C6 fungal-type DNA-binding domain"/>
    <property type="match status" value="1"/>
</dbReference>
<dbReference type="GO" id="GO:0008270">
    <property type="term" value="F:zinc ion binding"/>
    <property type="evidence" value="ECO:0007669"/>
    <property type="project" value="InterPro"/>
</dbReference>
<dbReference type="PANTHER" id="PTHR47784:SF10">
    <property type="entry name" value="TRANSCRIPTION FACTOR, PUTATIVE (AFU_ORTHOLOGUE AFUA_6G14150)-RELATED"/>
    <property type="match status" value="1"/>
</dbReference>
<dbReference type="SMART" id="SM00066">
    <property type="entry name" value="GAL4"/>
    <property type="match status" value="1"/>
</dbReference>